<protein>
    <recommendedName>
        <fullName evidence="2">Transcriptional regulatory protein RXT2 N-terminal domain-containing protein</fullName>
    </recommendedName>
</protein>
<dbReference type="AlphaFoldDB" id="A0A2B7YDI5"/>
<reference evidence="3 4" key="1">
    <citation type="submission" date="2017-10" db="EMBL/GenBank/DDBJ databases">
        <title>Comparative genomics in systemic dimorphic fungi from Ajellomycetaceae.</title>
        <authorList>
            <person name="Munoz J.F."/>
            <person name="Mcewen J.G."/>
            <person name="Clay O.K."/>
            <person name="Cuomo C.A."/>
        </authorList>
    </citation>
    <scope>NUCLEOTIDE SEQUENCE [LARGE SCALE GENOMIC DNA]</scope>
    <source>
        <strain evidence="3 4">UAMH7299</strain>
    </source>
</reference>
<name>A0A2B7YDI5_POLH7</name>
<feature type="compositionally biased region" description="Basic and acidic residues" evidence="1">
    <location>
        <begin position="282"/>
        <end position="300"/>
    </location>
</feature>
<sequence>MAAQAAMISDTITSLKRSLQRQKEDAATDEPTTRPTNRGNKLHGNARYIHEGSLAGESGQQFYRKRIEYAGYTRDILERNPPKYDSEGDELDDEDEDDYAEAEAMEENPFADVFLETLLCPLKHPSDLATHPSMASAYTSNAIKMMVESVNERLRQERARLWKAKRLHREFLGDSPWMPCGFLEALEDRNLFEPASIAAQQQQSTLRSFTSHQSRSASSSHIGGPTQQPEDQPQDQKPEPEPMAIEDDTQDKKELPDDQQEANQDAEMPDATDEPVADGPVAEEKTPDRAPSPPREKEAEPFTAILQGQDEIKPSIDDTQSLHMDQDEDEQPEPQPQPMKDDNGGPADDNDKPPTNDDASQKEKDNRAEDDEGEHSSPEPPRRMTTRAQANASNPQPPNQSDSPGLSDATTRSGSPADTDISLLTPHPLYYLPTSPNLDRLCGLPPLEADETRRLLWSYIQKQEETVRGFARMYDMLLKSLRMKDEVWEWCKAEGHVGEMSDGEDWYDKERWGLGEGEDLKKGADEDEVDVITEETRGGKRGRRRQ</sequence>
<dbReference type="GO" id="GO:0005829">
    <property type="term" value="C:cytosol"/>
    <property type="evidence" value="ECO:0007669"/>
    <property type="project" value="TreeGrafter"/>
</dbReference>
<feature type="compositionally biased region" description="Low complexity" evidence="1">
    <location>
        <begin position="388"/>
        <end position="403"/>
    </location>
</feature>
<feature type="region of interest" description="Disordered" evidence="1">
    <location>
        <begin position="517"/>
        <end position="546"/>
    </location>
</feature>
<dbReference type="Proteomes" id="UP000224634">
    <property type="component" value="Unassembled WGS sequence"/>
</dbReference>
<dbReference type="InterPro" id="IPR013904">
    <property type="entry name" value="RXT2_N"/>
</dbReference>
<dbReference type="Pfam" id="PF08595">
    <property type="entry name" value="RXT2_N"/>
    <property type="match status" value="1"/>
</dbReference>
<evidence type="ECO:0000313" key="4">
    <source>
        <dbReference type="Proteomes" id="UP000224634"/>
    </source>
</evidence>
<proteinExistence type="predicted"/>
<gene>
    <name evidence="3" type="ORF">AJ80_04199</name>
</gene>
<dbReference type="PANTHER" id="PTHR28232">
    <property type="entry name" value="TRANSCRIPTIONAL REGULATORY PROTEIN RXT2"/>
    <property type="match status" value="1"/>
</dbReference>
<feature type="region of interest" description="Disordered" evidence="1">
    <location>
        <begin position="198"/>
        <end position="421"/>
    </location>
</feature>
<feature type="compositionally biased region" description="Basic and acidic residues" evidence="1">
    <location>
        <begin position="339"/>
        <end position="367"/>
    </location>
</feature>
<dbReference type="STRING" id="1447883.A0A2B7YDI5"/>
<dbReference type="InterPro" id="IPR039602">
    <property type="entry name" value="Rxt2"/>
</dbReference>
<evidence type="ECO:0000259" key="2">
    <source>
        <dbReference type="Pfam" id="PF08595"/>
    </source>
</evidence>
<dbReference type="EMBL" id="PDNA01000052">
    <property type="protein sequence ID" value="PGH19121.1"/>
    <property type="molecule type" value="Genomic_DNA"/>
</dbReference>
<feature type="compositionally biased region" description="Polar residues" evidence="1">
    <location>
        <begin position="198"/>
        <end position="207"/>
    </location>
</feature>
<evidence type="ECO:0000313" key="3">
    <source>
        <dbReference type="EMBL" id="PGH19121.1"/>
    </source>
</evidence>
<feature type="compositionally biased region" description="Low complexity" evidence="1">
    <location>
        <begin position="208"/>
        <end position="220"/>
    </location>
</feature>
<evidence type="ECO:0000256" key="1">
    <source>
        <dbReference type="SAM" id="MobiDB-lite"/>
    </source>
</evidence>
<comment type="caution">
    <text evidence="3">The sequence shown here is derived from an EMBL/GenBank/DDBJ whole genome shotgun (WGS) entry which is preliminary data.</text>
</comment>
<feature type="region of interest" description="Disordered" evidence="1">
    <location>
        <begin position="1"/>
        <end position="53"/>
    </location>
</feature>
<keyword evidence="4" id="KW-1185">Reference proteome</keyword>
<organism evidence="3 4">
    <name type="scientific">Polytolypa hystricis (strain UAMH7299)</name>
    <dbReference type="NCBI Taxonomy" id="1447883"/>
    <lineage>
        <taxon>Eukaryota</taxon>
        <taxon>Fungi</taxon>
        <taxon>Dikarya</taxon>
        <taxon>Ascomycota</taxon>
        <taxon>Pezizomycotina</taxon>
        <taxon>Eurotiomycetes</taxon>
        <taxon>Eurotiomycetidae</taxon>
        <taxon>Onygenales</taxon>
        <taxon>Onygenales incertae sedis</taxon>
        <taxon>Polytolypa</taxon>
    </lineage>
</organism>
<accession>A0A2B7YDI5</accession>
<feature type="domain" description="Transcriptional regulatory protein RXT2 N-terminal" evidence="2">
    <location>
        <begin position="36"/>
        <end position="174"/>
    </location>
</feature>
<dbReference type="PANTHER" id="PTHR28232:SF1">
    <property type="entry name" value="TRANSCRIPTIONAL REGULATORY PROTEIN RXT2"/>
    <property type="match status" value="1"/>
</dbReference>
<feature type="compositionally biased region" description="Acidic residues" evidence="1">
    <location>
        <begin position="267"/>
        <end position="276"/>
    </location>
</feature>
<dbReference type="GO" id="GO:0033698">
    <property type="term" value="C:Rpd3L complex"/>
    <property type="evidence" value="ECO:0007669"/>
    <property type="project" value="TreeGrafter"/>
</dbReference>
<dbReference type="OrthoDB" id="2405722at2759"/>